<dbReference type="OMA" id="RSWGRSH"/>
<name>A0A1S3XW62_TOBAC</name>
<dbReference type="RefSeq" id="XP_016444109.1">
    <property type="nucleotide sequence ID" value="XM_016588623.1"/>
</dbReference>
<sequence>MFKERIGKIGEVCTNDTLVKSLCAEDNSVHLQEIFAILRKYNTRLSPEKCAFGVGSGKSLGSMASNRGNKIEAIEGITIVDSVEAMRRLTGQIATSGRLTSRSWGRSHQFFSLLEKKKDFTMSANLRTIKATSAELAFASHPEDRRKARSSAC</sequence>
<proteinExistence type="predicted"/>
<dbReference type="Gene3D" id="3.30.70.270">
    <property type="match status" value="1"/>
</dbReference>
<dbReference type="SUPFAM" id="SSF56672">
    <property type="entry name" value="DNA/RNA polymerases"/>
    <property type="match status" value="1"/>
</dbReference>
<evidence type="ECO:0000313" key="1">
    <source>
        <dbReference type="RefSeq" id="XP_016444109.1"/>
    </source>
</evidence>
<dbReference type="InterPro" id="IPR043502">
    <property type="entry name" value="DNA/RNA_pol_sf"/>
</dbReference>
<gene>
    <name evidence="1" type="primary">LOC107769415</name>
</gene>
<dbReference type="InterPro" id="IPR043128">
    <property type="entry name" value="Rev_trsase/Diguanyl_cyclase"/>
</dbReference>
<dbReference type="AlphaFoldDB" id="A0A1S3XW62"/>
<protein>
    <submittedName>
        <fullName evidence="1">Uncharacterized protein</fullName>
    </submittedName>
</protein>
<reference evidence="1" key="1">
    <citation type="submission" date="2025-08" db="UniProtKB">
        <authorList>
            <consortium name="RefSeq"/>
        </authorList>
    </citation>
    <scope>IDENTIFICATION</scope>
</reference>
<dbReference type="KEGG" id="nta:107769415"/>
<accession>A0A1S3XW62</accession>
<dbReference type="PaxDb" id="4097-A0A1S3XW62"/>
<organism evidence="1">
    <name type="scientific">Nicotiana tabacum</name>
    <name type="common">Common tobacco</name>
    <dbReference type="NCBI Taxonomy" id="4097"/>
    <lineage>
        <taxon>Eukaryota</taxon>
        <taxon>Viridiplantae</taxon>
        <taxon>Streptophyta</taxon>
        <taxon>Embryophyta</taxon>
        <taxon>Tracheophyta</taxon>
        <taxon>Spermatophyta</taxon>
        <taxon>Magnoliopsida</taxon>
        <taxon>eudicotyledons</taxon>
        <taxon>Gunneridae</taxon>
        <taxon>Pentapetalae</taxon>
        <taxon>asterids</taxon>
        <taxon>lamiids</taxon>
        <taxon>Solanales</taxon>
        <taxon>Solanaceae</taxon>
        <taxon>Nicotianoideae</taxon>
        <taxon>Nicotianeae</taxon>
        <taxon>Nicotiana</taxon>
    </lineage>
</organism>
<dbReference type="OrthoDB" id="1712951at2759"/>